<sequence length="236" mass="26240">MVELDPIRLKVLKMIQDSGTDLKNASLAIGRNAAYLHQYVTRGTPKVLPEDAREALAAHLGVDEEELRPRESGRPPAPKGEEEPDQPAAPRRRRSGEGFARIAELDVRASAGPGAFHDGPEEATAFWLFPEPVVRHEFRTRSDDLRMITIEGDSMEPLIASGDRILVDTSQRVPVPPGIFVIWDGMGVVAKRVEHVPNSDPPMVVITSVNPQYQTYERLADEVNIIGRVVWMARRL</sequence>
<dbReference type="InterPro" id="IPR015927">
    <property type="entry name" value="Peptidase_S24_S26A/B/C"/>
</dbReference>
<dbReference type="GO" id="GO:0003677">
    <property type="term" value="F:DNA binding"/>
    <property type="evidence" value="ECO:0007669"/>
    <property type="project" value="UniProtKB-KW"/>
</dbReference>
<keyword evidence="2" id="KW-0238">DNA-binding</keyword>
<evidence type="ECO:0000313" key="7">
    <source>
        <dbReference type="Proteomes" id="UP000600101"/>
    </source>
</evidence>
<dbReference type="Proteomes" id="UP000600101">
    <property type="component" value="Unassembled WGS sequence"/>
</dbReference>
<dbReference type="AlphaFoldDB" id="A0A9X0R497"/>
<evidence type="ECO:0000313" key="6">
    <source>
        <dbReference type="EMBL" id="MBC4018183.1"/>
    </source>
</evidence>
<comment type="caution">
    <text evidence="6">The sequence shown here is derived from an EMBL/GenBank/DDBJ whole genome shotgun (WGS) entry which is preliminary data.</text>
</comment>
<dbReference type="Pfam" id="PF00717">
    <property type="entry name" value="Peptidase_S24"/>
    <property type="match status" value="1"/>
</dbReference>
<organism evidence="6 7">
    <name type="scientific">Siccirubricoccus deserti</name>
    <dbReference type="NCBI Taxonomy" id="2013562"/>
    <lineage>
        <taxon>Bacteria</taxon>
        <taxon>Pseudomonadati</taxon>
        <taxon>Pseudomonadota</taxon>
        <taxon>Alphaproteobacteria</taxon>
        <taxon>Acetobacterales</taxon>
        <taxon>Roseomonadaceae</taxon>
        <taxon>Siccirubricoccus</taxon>
    </lineage>
</organism>
<reference evidence="6" key="1">
    <citation type="submission" date="2020-08" db="EMBL/GenBank/DDBJ databases">
        <authorList>
            <person name="Hu Y."/>
            <person name="Nguyen S.V."/>
            <person name="Li F."/>
            <person name="Fanning S."/>
        </authorList>
    </citation>
    <scope>NUCLEOTIDE SEQUENCE</scope>
    <source>
        <strain evidence="6">SYSU D8009</strain>
    </source>
</reference>
<feature type="domain" description="Peptidase S24/S26A/S26B/S26C" evidence="5">
    <location>
        <begin position="132"/>
        <end position="230"/>
    </location>
</feature>
<accession>A0A9X0R497</accession>
<dbReference type="InterPro" id="IPR039418">
    <property type="entry name" value="LexA-like"/>
</dbReference>
<dbReference type="EMBL" id="JACOMF010000045">
    <property type="protein sequence ID" value="MBC4018183.1"/>
    <property type="molecule type" value="Genomic_DNA"/>
</dbReference>
<dbReference type="SUPFAM" id="SSF51306">
    <property type="entry name" value="LexA/Signal peptidase"/>
    <property type="match status" value="1"/>
</dbReference>
<evidence type="ECO:0000256" key="2">
    <source>
        <dbReference type="ARBA" id="ARBA00023125"/>
    </source>
</evidence>
<evidence type="ECO:0000256" key="4">
    <source>
        <dbReference type="SAM" id="MobiDB-lite"/>
    </source>
</evidence>
<name>A0A9X0R497_9PROT</name>
<dbReference type="CDD" id="cd06529">
    <property type="entry name" value="S24_LexA-like"/>
    <property type="match status" value="1"/>
</dbReference>
<dbReference type="PANTHER" id="PTHR40661">
    <property type="match status" value="1"/>
</dbReference>
<feature type="region of interest" description="Disordered" evidence="4">
    <location>
        <begin position="60"/>
        <end position="95"/>
    </location>
</feature>
<dbReference type="InterPro" id="IPR036286">
    <property type="entry name" value="LexA/Signal_pep-like_sf"/>
</dbReference>
<dbReference type="PANTHER" id="PTHR40661:SF1">
    <property type="entry name" value="HTH CRO_C1-TYPE DOMAIN-CONTAINING PROTEIN"/>
    <property type="match status" value="1"/>
</dbReference>
<proteinExistence type="predicted"/>
<dbReference type="Gene3D" id="2.10.109.10">
    <property type="entry name" value="Umud Fragment, subunit A"/>
    <property type="match status" value="1"/>
</dbReference>
<keyword evidence="3" id="KW-0804">Transcription</keyword>
<evidence type="ECO:0000256" key="3">
    <source>
        <dbReference type="ARBA" id="ARBA00023163"/>
    </source>
</evidence>
<keyword evidence="1" id="KW-0805">Transcription regulation</keyword>
<gene>
    <name evidence="6" type="ORF">H7965_23085</name>
</gene>
<protein>
    <submittedName>
        <fullName evidence="6">S24 family peptidase</fullName>
    </submittedName>
</protein>
<evidence type="ECO:0000259" key="5">
    <source>
        <dbReference type="Pfam" id="PF00717"/>
    </source>
</evidence>
<dbReference type="RefSeq" id="WP_186772939.1">
    <property type="nucleotide sequence ID" value="NZ_JACOMF010000045.1"/>
</dbReference>
<keyword evidence="7" id="KW-1185">Reference proteome</keyword>
<evidence type="ECO:0000256" key="1">
    <source>
        <dbReference type="ARBA" id="ARBA00023015"/>
    </source>
</evidence>